<dbReference type="InterPro" id="IPR011006">
    <property type="entry name" value="CheY-like_superfamily"/>
</dbReference>
<evidence type="ECO:0000256" key="8">
    <source>
        <dbReference type="PROSITE-ProRule" id="PRU01091"/>
    </source>
</evidence>
<reference evidence="12" key="2">
    <citation type="submission" date="2015-03" db="EMBL/GenBank/DDBJ databases">
        <title>Genome sequence of Paenibacillus beijingensis strain DSM 24997T.</title>
        <authorList>
            <person name="Kwak Y."/>
            <person name="Shin J.-H."/>
        </authorList>
    </citation>
    <scope>NUCLEOTIDE SEQUENCE [LARGE SCALE GENOMIC DNA]</scope>
    <source>
        <strain evidence="12">DSM 24997</strain>
    </source>
</reference>
<dbReference type="PANTHER" id="PTHR48111">
    <property type="entry name" value="REGULATOR OF RPOS"/>
    <property type="match status" value="1"/>
</dbReference>
<dbReference type="GO" id="GO:0032993">
    <property type="term" value="C:protein-DNA complex"/>
    <property type="evidence" value="ECO:0007669"/>
    <property type="project" value="TreeGrafter"/>
</dbReference>
<keyword evidence="4" id="KW-0805">Transcription regulation</keyword>
<dbReference type="InterPro" id="IPR001867">
    <property type="entry name" value="OmpR/PhoB-type_DNA-bd"/>
</dbReference>
<dbReference type="SMART" id="SM00862">
    <property type="entry name" value="Trans_reg_C"/>
    <property type="match status" value="1"/>
</dbReference>
<evidence type="ECO:0000256" key="3">
    <source>
        <dbReference type="ARBA" id="ARBA00023012"/>
    </source>
</evidence>
<dbReference type="GO" id="GO:0005829">
    <property type="term" value="C:cytosol"/>
    <property type="evidence" value="ECO:0007669"/>
    <property type="project" value="TreeGrafter"/>
</dbReference>
<accession>A0A0D5NK12</accession>
<feature type="DNA-binding region" description="OmpR/PhoB-type" evidence="8">
    <location>
        <begin position="133"/>
        <end position="233"/>
    </location>
</feature>
<dbReference type="PATRIC" id="fig|1126833.4.peg.3040"/>
<dbReference type="PANTHER" id="PTHR48111:SF52">
    <property type="entry name" value="TRANSCRIPTIONAL REGULATORY PROTEIN YVRH"/>
    <property type="match status" value="1"/>
</dbReference>
<evidence type="ECO:0000256" key="6">
    <source>
        <dbReference type="ARBA" id="ARBA00023163"/>
    </source>
</evidence>
<dbReference type="Pfam" id="PF00072">
    <property type="entry name" value="Response_reg"/>
    <property type="match status" value="1"/>
</dbReference>
<dbReference type="SUPFAM" id="SSF52172">
    <property type="entry name" value="CheY-like"/>
    <property type="match status" value="1"/>
</dbReference>
<sequence length="238" mass="26919">MPGEKILLVDDEPDIGEIVSLYLTGEGFQFRQAADGSGALQMVRALSPDLILLDVFLPDIEGFELCRQLRAETDAPIVFLTCKDTEMDRVIGLSVGGDDYMSKPFSPLELVARIKAHLRRNRMLRRPEAEPAKTSHLASHSIRVNLLSHDVYLNGSLIELSAKEYQLLTYFMRHPKQVLTAEQLLRKIWGFDHGFDSKTLQVHIGNLRRKIEKDPSKPERIVTLRGSGYKFCEDAEAI</sequence>
<evidence type="ECO:0000256" key="5">
    <source>
        <dbReference type="ARBA" id="ARBA00023125"/>
    </source>
</evidence>
<feature type="domain" description="OmpR/PhoB-type" evidence="10">
    <location>
        <begin position="133"/>
        <end position="233"/>
    </location>
</feature>
<dbReference type="GO" id="GO:0006355">
    <property type="term" value="P:regulation of DNA-templated transcription"/>
    <property type="evidence" value="ECO:0007669"/>
    <property type="project" value="InterPro"/>
</dbReference>
<evidence type="ECO:0000313" key="11">
    <source>
        <dbReference type="EMBL" id="AJY75470.1"/>
    </source>
</evidence>
<evidence type="ECO:0000259" key="10">
    <source>
        <dbReference type="PROSITE" id="PS51755"/>
    </source>
</evidence>
<evidence type="ECO:0008006" key="13">
    <source>
        <dbReference type="Google" id="ProtNLM"/>
    </source>
</evidence>
<dbReference type="KEGG" id="pbj:VN24_13945"/>
<dbReference type="Gene3D" id="6.10.250.690">
    <property type="match status" value="1"/>
</dbReference>
<dbReference type="Gene3D" id="3.40.50.2300">
    <property type="match status" value="1"/>
</dbReference>
<dbReference type="EMBL" id="CP011058">
    <property type="protein sequence ID" value="AJY75470.1"/>
    <property type="molecule type" value="Genomic_DNA"/>
</dbReference>
<dbReference type="FunFam" id="3.40.50.2300:FF:000001">
    <property type="entry name" value="DNA-binding response regulator PhoB"/>
    <property type="match status" value="1"/>
</dbReference>
<dbReference type="Pfam" id="PF00486">
    <property type="entry name" value="Trans_reg_C"/>
    <property type="match status" value="1"/>
</dbReference>
<dbReference type="Proteomes" id="UP000032633">
    <property type="component" value="Chromosome"/>
</dbReference>
<keyword evidence="3" id="KW-0902">Two-component regulatory system</keyword>
<dbReference type="InterPro" id="IPR016032">
    <property type="entry name" value="Sig_transdc_resp-reg_C-effctor"/>
</dbReference>
<keyword evidence="5 8" id="KW-0238">DNA-binding</keyword>
<dbReference type="InterPro" id="IPR036388">
    <property type="entry name" value="WH-like_DNA-bd_sf"/>
</dbReference>
<gene>
    <name evidence="11" type="ORF">VN24_13945</name>
</gene>
<organism evidence="11 12">
    <name type="scientific">Paenibacillus beijingensis</name>
    <dbReference type="NCBI Taxonomy" id="1126833"/>
    <lineage>
        <taxon>Bacteria</taxon>
        <taxon>Bacillati</taxon>
        <taxon>Bacillota</taxon>
        <taxon>Bacilli</taxon>
        <taxon>Bacillales</taxon>
        <taxon>Paenibacillaceae</taxon>
        <taxon>Paenibacillus</taxon>
    </lineage>
</organism>
<dbReference type="CDD" id="cd00383">
    <property type="entry name" value="trans_reg_C"/>
    <property type="match status" value="1"/>
</dbReference>
<dbReference type="InterPro" id="IPR039420">
    <property type="entry name" value="WalR-like"/>
</dbReference>
<keyword evidence="12" id="KW-1185">Reference proteome</keyword>
<evidence type="ECO:0000256" key="2">
    <source>
        <dbReference type="ARBA" id="ARBA00022553"/>
    </source>
</evidence>
<proteinExistence type="predicted"/>
<reference evidence="11 12" key="1">
    <citation type="journal article" date="2015" name="J. Biotechnol.">
        <title>Complete genome sequence of Paenibacillus beijingensis 7188(T) (=DSM 24997(T)), a novel rhizobacterium from jujube garden soil.</title>
        <authorList>
            <person name="Kwak Y."/>
            <person name="Shin J.H."/>
        </authorList>
    </citation>
    <scope>NUCLEOTIDE SEQUENCE [LARGE SCALE GENOMIC DNA]</scope>
    <source>
        <strain evidence="11 12">DSM 24997</strain>
    </source>
</reference>
<evidence type="ECO:0000256" key="1">
    <source>
        <dbReference type="ARBA" id="ARBA00004496"/>
    </source>
</evidence>
<dbReference type="GO" id="GO:0000976">
    <property type="term" value="F:transcription cis-regulatory region binding"/>
    <property type="evidence" value="ECO:0007669"/>
    <property type="project" value="TreeGrafter"/>
</dbReference>
<keyword evidence="2 7" id="KW-0597">Phosphoprotein</keyword>
<dbReference type="GO" id="GO:0000156">
    <property type="term" value="F:phosphorelay response regulator activity"/>
    <property type="evidence" value="ECO:0007669"/>
    <property type="project" value="TreeGrafter"/>
</dbReference>
<dbReference type="STRING" id="1126833.VN24_13945"/>
<feature type="modified residue" description="4-aspartylphosphate" evidence="7">
    <location>
        <position position="54"/>
    </location>
</feature>
<evidence type="ECO:0000256" key="7">
    <source>
        <dbReference type="PROSITE-ProRule" id="PRU00169"/>
    </source>
</evidence>
<dbReference type="FunFam" id="1.10.10.10:FF:000018">
    <property type="entry name" value="DNA-binding response regulator ResD"/>
    <property type="match status" value="1"/>
</dbReference>
<dbReference type="Gene3D" id="1.10.10.10">
    <property type="entry name" value="Winged helix-like DNA-binding domain superfamily/Winged helix DNA-binding domain"/>
    <property type="match status" value="1"/>
</dbReference>
<dbReference type="SUPFAM" id="SSF46894">
    <property type="entry name" value="C-terminal effector domain of the bipartite response regulators"/>
    <property type="match status" value="1"/>
</dbReference>
<comment type="subcellular location">
    <subcellularLocation>
        <location evidence="1">Cytoplasm</location>
    </subcellularLocation>
</comment>
<protein>
    <recommendedName>
        <fullName evidence="13">Transcriptional regulator</fullName>
    </recommendedName>
</protein>
<feature type="domain" description="Response regulatory" evidence="9">
    <location>
        <begin position="5"/>
        <end position="118"/>
    </location>
</feature>
<dbReference type="RefSeq" id="WP_045670899.1">
    <property type="nucleotide sequence ID" value="NZ_CP011058.1"/>
</dbReference>
<name>A0A0D5NK12_9BACL</name>
<dbReference type="HOGENOM" id="CLU_000445_30_4_9"/>
<keyword evidence="6" id="KW-0804">Transcription</keyword>
<dbReference type="SMART" id="SM00448">
    <property type="entry name" value="REC"/>
    <property type="match status" value="1"/>
</dbReference>
<dbReference type="PROSITE" id="PS51755">
    <property type="entry name" value="OMPR_PHOB"/>
    <property type="match status" value="1"/>
</dbReference>
<evidence type="ECO:0000256" key="4">
    <source>
        <dbReference type="ARBA" id="ARBA00023015"/>
    </source>
</evidence>
<evidence type="ECO:0000259" key="9">
    <source>
        <dbReference type="PROSITE" id="PS50110"/>
    </source>
</evidence>
<dbReference type="PROSITE" id="PS50110">
    <property type="entry name" value="RESPONSE_REGULATORY"/>
    <property type="match status" value="1"/>
</dbReference>
<dbReference type="AlphaFoldDB" id="A0A0D5NK12"/>
<dbReference type="OrthoDB" id="9790442at2"/>
<evidence type="ECO:0000313" key="12">
    <source>
        <dbReference type="Proteomes" id="UP000032633"/>
    </source>
</evidence>
<dbReference type="InterPro" id="IPR001789">
    <property type="entry name" value="Sig_transdc_resp-reg_receiver"/>
</dbReference>